<evidence type="ECO:0000313" key="1">
    <source>
        <dbReference type="EMBL" id="MEJ2902261.1"/>
    </source>
</evidence>
<organism evidence="1 2">
    <name type="scientific">Pedobacter panaciterrae</name>
    <dbReference type="NCBI Taxonomy" id="363849"/>
    <lineage>
        <taxon>Bacteria</taxon>
        <taxon>Pseudomonadati</taxon>
        <taxon>Bacteroidota</taxon>
        <taxon>Sphingobacteriia</taxon>
        <taxon>Sphingobacteriales</taxon>
        <taxon>Sphingobacteriaceae</taxon>
        <taxon>Pedobacter</taxon>
    </lineage>
</organism>
<comment type="caution">
    <text evidence="1">The sequence shown here is derived from an EMBL/GenBank/DDBJ whole genome shotgun (WGS) entry which is preliminary data.</text>
</comment>
<reference evidence="1 2" key="1">
    <citation type="submission" date="2024-03" db="EMBL/GenBank/DDBJ databases">
        <title>Sequence of Lycoming College Course Isolates.</title>
        <authorList>
            <person name="Plotts O."/>
            <person name="Newman J."/>
        </authorList>
    </citation>
    <scope>NUCLEOTIDE SEQUENCE [LARGE SCALE GENOMIC DNA]</scope>
    <source>
        <strain evidence="1 2">CJB-3</strain>
    </source>
</reference>
<dbReference type="Gene3D" id="3.40.30.10">
    <property type="entry name" value="Glutaredoxin"/>
    <property type="match status" value="1"/>
</dbReference>
<dbReference type="RefSeq" id="WP_172662640.1">
    <property type="nucleotide sequence ID" value="NZ_JABMKW010000020.1"/>
</dbReference>
<keyword evidence="2" id="KW-1185">Reference proteome</keyword>
<accession>A0ABU8NJ38</accession>
<gene>
    <name evidence="1" type="ORF">WAE58_07485</name>
</gene>
<sequence>MIFWHPNCFETGDYNKVNEVIRSVKNPENLEVLLITYETVDKVAEGLKQTPIFYTQLLIDASSITKAYQTNNLPLLIVADQNHNINFASMGCSDDVVRGLKQAILEVDK</sequence>
<protein>
    <submittedName>
        <fullName evidence="1">Uncharacterized protein</fullName>
    </submittedName>
</protein>
<dbReference type="EMBL" id="JBBEUB010000002">
    <property type="protein sequence ID" value="MEJ2902261.1"/>
    <property type="molecule type" value="Genomic_DNA"/>
</dbReference>
<name>A0ABU8NJ38_9SPHI</name>
<dbReference type="Proteomes" id="UP001378956">
    <property type="component" value="Unassembled WGS sequence"/>
</dbReference>
<evidence type="ECO:0000313" key="2">
    <source>
        <dbReference type="Proteomes" id="UP001378956"/>
    </source>
</evidence>
<proteinExistence type="predicted"/>